<evidence type="ECO:0000256" key="2">
    <source>
        <dbReference type="PROSITE-ProRule" id="PRU00191"/>
    </source>
</evidence>
<evidence type="ECO:0000256" key="3">
    <source>
        <dbReference type="SAM" id="MobiDB-lite"/>
    </source>
</evidence>
<dbReference type="Pfam" id="PF00017">
    <property type="entry name" value="SH2"/>
    <property type="match status" value="1"/>
</dbReference>
<dbReference type="PRINTS" id="PR00401">
    <property type="entry name" value="SH2DOMAIN"/>
</dbReference>
<keyword evidence="1 2" id="KW-0727">SH2 domain</keyword>
<dbReference type="PANTHER" id="PTHR15127">
    <property type="entry name" value="HEAVYWEIGHT, ISOFORM A"/>
    <property type="match status" value="1"/>
</dbReference>
<reference evidence="5" key="2">
    <citation type="submission" date="2025-09" db="UniProtKB">
        <authorList>
            <consortium name="Ensembl"/>
        </authorList>
    </citation>
    <scope>IDENTIFICATION</scope>
</reference>
<dbReference type="OrthoDB" id="5914531at2759"/>
<evidence type="ECO:0000259" key="4">
    <source>
        <dbReference type="PROSITE" id="PS50001"/>
    </source>
</evidence>
<dbReference type="Gene3D" id="3.30.505.10">
    <property type="entry name" value="SH2 domain"/>
    <property type="match status" value="1"/>
</dbReference>
<feature type="domain" description="SH2" evidence="4">
    <location>
        <begin position="275"/>
        <end position="368"/>
    </location>
</feature>
<sequence>MAKWFKEYLGFGSRRSPPQPPKPDYTESEILRAYKAQKNLDFEDPYEEKACTLEHPRSPARFGGIQETSLSPRKRLIKVEQTENHCSSRSRLAAAIETDDMTKVTGGSEYSDPFDVTNKGISESSEMGNASYMEPYEHQEAFTGIQSPTKCELDRGLQLYDCPYEERYQGFFQDCRQPSDDERPADEYDQPWEWKKEGISRAFAEQFVGSGWQHRSPTSRALLLQSKPRSPDTPQRKNTSYLNMTEKESGSASKERLCALGDPTNINSSLHRQEWYHGTISHEDAEKLLSEVDLGSFLLRTENGSFHYISVRGFHSILHIKVTVAQDGRFQLADSVPSFSCILDLIQHYIQNPLLVSGERQLFLQCPVSSIER</sequence>
<accession>A0A8C5MCD8</accession>
<dbReference type="Ensembl" id="ENSLLET00000010370.1">
    <property type="protein sequence ID" value="ENSLLEP00000009982.1"/>
    <property type="gene ID" value="ENSLLEG00000006359.1"/>
</dbReference>
<feature type="region of interest" description="Disordered" evidence="3">
    <location>
        <begin position="222"/>
        <end position="250"/>
    </location>
</feature>
<reference evidence="5" key="1">
    <citation type="submission" date="2025-08" db="UniProtKB">
        <authorList>
            <consortium name="Ensembl"/>
        </authorList>
    </citation>
    <scope>IDENTIFICATION</scope>
</reference>
<keyword evidence="6" id="KW-1185">Reference proteome</keyword>
<dbReference type="PROSITE" id="PS50001">
    <property type="entry name" value="SH2"/>
    <property type="match status" value="1"/>
</dbReference>
<dbReference type="SMART" id="SM00252">
    <property type="entry name" value="SH2"/>
    <property type="match status" value="1"/>
</dbReference>
<dbReference type="InterPro" id="IPR000980">
    <property type="entry name" value="SH2"/>
</dbReference>
<protein>
    <submittedName>
        <fullName evidence="5">Src homology 2 domain containing transforming protein D</fullName>
    </submittedName>
</protein>
<dbReference type="Proteomes" id="UP000694569">
    <property type="component" value="Unplaced"/>
</dbReference>
<feature type="compositionally biased region" description="Polar residues" evidence="3">
    <location>
        <begin position="232"/>
        <end position="243"/>
    </location>
</feature>
<dbReference type="PANTHER" id="PTHR15127:SF33">
    <property type="entry name" value="SH2 DOMAIN-CONTAINING ADAPTER PROTEIN D"/>
    <property type="match status" value="1"/>
</dbReference>
<evidence type="ECO:0000313" key="6">
    <source>
        <dbReference type="Proteomes" id="UP000694569"/>
    </source>
</evidence>
<dbReference type="SUPFAM" id="SSF55550">
    <property type="entry name" value="SH2 domain"/>
    <property type="match status" value="1"/>
</dbReference>
<dbReference type="CDD" id="cd00173">
    <property type="entry name" value="SH2"/>
    <property type="match status" value="1"/>
</dbReference>
<organism evidence="5 6">
    <name type="scientific">Leptobrachium leishanense</name>
    <name type="common">Leishan spiny toad</name>
    <dbReference type="NCBI Taxonomy" id="445787"/>
    <lineage>
        <taxon>Eukaryota</taxon>
        <taxon>Metazoa</taxon>
        <taxon>Chordata</taxon>
        <taxon>Craniata</taxon>
        <taxon>Vertebrata</taxon>
        <taxon>Euteleostomi</taxon>
        <taxon>Amphibia</taxon>
        <taxon>Batrachia</taxon>
        <taxon>Anura</taxon>
        <taxon>Pelobatoidea</taxon>
        <taxon>Megophryidae</taxon>
        <taxon>Leptobrachium</taxon>
    </lineage>
</organism>
<gene>
    <name evidence="5" type="primary">SHD</name>
</gene>
<dbReference type="InterPro" id="IPR036860">
    <property type="entry name" value="SH2_dom_sf"/>
</dbReference>
<name>A0A8C5MCD8_9ANUR</name>
<evidence type="ECO:0000313" key="5">
    <source>
        <dbReference type="Ensembl" id="ENSLLEP00000009982.1"/>
    </source>
</evidence>
<dbReference type="InterPro" id="IPR051846">
    <property type="entry name" value="SH2_domain_adapters"/>
</dbReference>
<dbReference type="GO" id="GO:0001784">
    <property type="term" value="F:phosphotyrosine residue binding"/>
    <property type="evidence" value="ECO:0007669"/>
    <property type="project" value="TreeGrafter"/>
</dbReference>
<evidence type="ECO:0000256" key="1">
    <source>
        <dbReference type="ARBA" id="ARBA00022999"/>
    </source>
</evidence>
<proteinExistence type="predicted"/>
<dbReference type="GeneTree" id="ENSGT00940000159004"/>
<dbReference type="AlphaFoldDB" id="A0A8C5MCD8"/>